<keyword evidence="1" id="KW-0472">Membrane</keyword>
<feature type="transmembrane region" description="Helical" evidence="1">
    <location>
        <begin position="7"/>
        <end position="36"/>
    </location>
</feature>
<keyword evidence="3" id="KW-1185">Reference proteome</keyword>
<protein>
    <submittedName>
        <fullName evidence="2">Uncharacterized protein</fullName>
    </submittedName>
</protein>
<organism evidence="2 3">
    <name type="scientific">Aromatoleum diolicum</name>
    <dbReference type="NCBI Taxonomy" id="75796"/>
    <lineage>
        <taxon>Bacteria</taxon>
        <taxon>Pseudomonadati</taxon>
        <taxon>Pseudomonadota</taxon>
        <taxon>Betaproteobacteria</taxon>
        <taxon>Rhodocyclales</taxon>
        <taxon>Rhodocyclaceae</taxon>
        <taxon>Aromatoleum</taxon>
    </lineage>
</organism>
<proteinExistence type="predicted"/>
<dbReference type="RefSeq" id="WP_169259147.1">
    <property type="nucleotide sequence ID" value="NZ_WTVQ01000005.1"/>
</dbReference>
<dbReference type="EMBL" id="WTVQ01000005">
    <property type="protein sequence ID" value="NMG73991.1"/>
    <property type="molecule type" value="Genomic_DNA"/>
</dbReference>
<gene>
    <name evidence="2" type="ORF">GPA25_04395</name>
</gene>
<comment type="caution">
    <text evidence="2">The sequence shown here is derived from an EMBL/GenBank/DDBJ whole genome shotgun (WGS) entry which is preliminary data.</text>
</comment>
<name>A0ABX1QAF6_9RHOO</name>
<dbReference type="Proteomes" id="UP000648984">
    <property type="component" value="Unassembled WGS sequence"/>
</dbReference>
<evidence type="ECO:0000256" key="1">
    <source>
        <dbReference type="SAM" id="Phobius"/>
    </source>
</evidence>
<evidence type="ECO:0000313" key="3">
    <source>
        <dbReference type="Proteomes" id="UP000648984"/>
    </source>
</evidence>
<reference evidence="2 3" key="1">
    <citation type="submission" date="2019-12" db="EMBL/GenBank/DDBJ databases">
        <title>Comparative genomics gives insights into the taxonomy of the Azoarcus-Aromatoleum group and reveals separate origins of nif in the plant-associated Azoarcus and non-plant-associated Aromatoleum sub-groups.</title>
        <authorList>
            <person name="Lafos M."/>
            <person name="Maluk M."/>
            <person name="Batista M."/>
            <person name="Junghare M."/>
            <person name="Carmona M."/>
            <person name="Faoro H."/>
            <person name="Cruz L.M."/>
            <person name="Battistoni F."/>
            <person name="De Souza E."/>
            <person name="Pedrosa F."/>
            <person name="Chen W.-M."/>
            <person name="Poole P.S."/>
            <person name="Dixon R.A."/>
            <person name="James E.K."/>
        </authorList>
    </citation>
    <scope>NUCLEOTIDE SEQUENCE [LARGE SCALE GENOMIC DNA]</scope>
    <source>
        <strain evidence="2 3">22Lin</strain>
    </source>
</reference>
<evidence type="ECO:0000313" key="2">
    <source>
        <dbReference type="EMBL" id="NMG73991.1"/>
    </source>
</evidence>
<accession>A0ABX1QAF6</accession>
<keyword evidence="1" id="KW-0812">Transmembrane</keyword>
<sequence length="71" mass="7446">MDATTRTALVIALVAVALPLVLFSGGMASVALISFGTMDSGLVREINWIWLPVLLAVLLAAVLTSVMFGEK</sequence>
<keyword evidence="1" id="KW-1133">Transmembrane helix</keyword>
<feature type="transmembrane region" description="Helical" evidence="1">
    <location>
        <begin position="48"/>
        <end position="68"/>
    </location>
</feature>